<sequence>MRGKNYCCIYSKNRLHPHNIHPIAIYCTKYFLLFTQFSLPSGYS</sequence>
<evidence type="ECO:0000313" key="2">
    <source>
        <dbReference type="Proteomes" id="UP000580250"/>
    </source>
</evidence>
<dbReference type="Proteomes" id="UP000580250">
    <property type="component" value="Unassembled WGS sequence"/>
</dbReference>
<dbReference type="EMBL" id="CAJEWN010000013">
    <property type="protein sequence ID" value="CAD2133345.1"/>
    <property type="molecule type" value="Genomic_DNA"/>
</dbReference>
<comment type="caution">
    <text evidence="1">The sequence shown here is derived from an EMBL/GenBank/DDBJ whole genome shotgun (WGS) entry which is preliminary data.</text>
</comment>
<name>A0A6V7TTL2_MELEN</name>
<evidence type="ECO:0000313" key="1">
    <source>
        <dbReference type="EMBL" id="CAD2133345.1"/>
    </source>
</evidence>
<gene>
    <name evidence="1" type="ORF">MENT_LOCUS3989</name>
</gene>
<protein>
    <submittedName>
        <fullName evidence="1">Uncharacterized protein</fullName>
    </submittedName>
</protein>
<proteinExistence type="predicted"/>
<reference evidence="1 2" key="1">
    <citation type="submission" date="2020-08" db="EMBL/GenBank/DDBJ databases">
        <authorList>
            <person name="Koutsovoulos G."/>
            <person name="Danchin GJ E."/>
        </authorList>
    </citation>
    <scope>NUCLEOTIDE SEQUENCE [LARGE SCALE GENOMIC DNA]</scope>
</reference>
<dbReference type="AlphaFoldDB" id="A0A6V7TTL2"/>
<accession>A0A6V7TTL2</accession>
<organism evidence="1 2">
    <name type="scientific">Meloidogyne enterolobii</name>
    <name type="common">Root-knot nematode worm</name>
    <name type="synonym">Meloidogyne mayaguensis</name>
    <dbReference type="NCBI Taxonomy" id="390850"/>
    <lineage>
        <taxon>Eukaryota</taxon>
        <taxon>Metazoa</taxon>
        <taxon>Ecdysozoa</taxon>
        <taxon>Nematoda</taxon>
        <taxon>Chromadorea</taxon>
        <taxon>Rhabditida</taxon>
        <taxon>Tylenchina</taxon>
        <taxon>Tylenchomorpha</taxon>
        <taxon>Tylenchoidea</taxon>
        <taxon>Meloidogynidae</taxon>
        <taxon>Meloidogyninae</taxon>
        <taxon>Meloidogyne</taxon>
    </lineage>
</organism>